<protein>
    <submittedName>
        <fullName evidence="1">Uncharacterized protein</fullName>
    </submittedName>
</protein>
<reference evidence="1 2" key="1">
    <citation type="submission" date="2023-03" db="EMBL/GenBank/DDBJ databases">
        <title>WGS of Gossypium arboreum.</title>
        <authorList>
            <person name="Yu D."/>
        </authorList>
    </citation>
    <scope>NUCLEOTIDE SEQUENCE [LARGE SCALE GENOMIC DNA]</scope>
    <source>
        <tissue evidence="1">Leaf</tissue>
    </source>
</reference>
<dbReference type="Proteomes" id="UP001358586">
    <property type="component" value="Chromosome 7"/>
</dbReference>
<gene>
    <name evidence="1" type="ORF">PVK06_025080</name>
</gene>
<proteinExistence type="predicted"/>
<sequence length="80" mass="8850">MSAQSTPLELDFLCAKATEKSTGNTSLILYDIAVCVGRADKAVETAKRFLEEMVQKSIELCMNRIQHRAASRAPAEVQYT</sequence>
<name>A0ABR0PFM8_GOSAR</name>
<comment type="caution">
    <text evidence="1">The sequence shown here is derived from an EMBL/GenBank/DDBJ whole genome shotgun (WGS) entry which is preliminary data.</text>
</comment>
<dbReference type="EMBL" id="JARKNE010000007">
    <property type="protein sequence ID" value="KAK5820036.1"/>
    <property type="molecule type" value="Genomic_DNA"/>
</dbReference>
<evidence type="ECO:0000313" key="2">
    <source>
        <dbReference type="Proteomes" id="UP001358586"/>
    </source>
</evidence>
<evidence type="ECO:0000313" key="1">
    <source>
        <dbReference type="EMBL" id="KAK5820036.1"/>
    </source>
</evidence>
<organism evidence="1 2">
    <name type="scientific">Gossypium arboreum</name>
    <name type="common">Tree cotton</name>
    <name type="synonym">Gossypium nanking</name>
    <dbReference type="NCBI Taxonomy" id="29729"/>
    <lineage>
        <taxon>Eukaryota</taxon>
        <taxon>Viridiplantae</taxon>
        <taxon>Streptophyta</taxon>
        <taxon>Embryophyta</taxon>
        <taxon>Tracheophyta</taxon>
        <taxon>Spermatophyta</taxon>
        <taxon>Magnoliopsida</taxon>
        <taxon>eudicotyledons</taxon>
        <taxon>Gunneridae</taxon>
        <taxon>Pentapetalae</taxon>
        <taxon>rosids</taxon>
        <taxon>malvids</taxon>
        <taxon>Malvales</taxon>
        <taxon>Malvaceae</taxon>
        <taxon>Malvoideae</taxon>
        <taxon>Gossypium</taxon>
    </lineage>
</organism>
<accession>A0ABR0PFM8</accession>
<keyword evidence="2" id="KW-1185">Reference proteome</keyword>